<feature type="domain" description="SecDF P1 head subdomain" evidence="13">
    <location>
        <begin position="400"/>
        <end position="496"/>
    </location>
</feature>
<dbReference type="AlphaFoldDB" id="A0A9D2DD12"/>
<reference evidence="14" key="1">
    <citation type="journal article" date="2021" name="PeerJ">
        <title>Extensive microbial diversity within the chicken gut microbiome revealed by metagenomics and culture.</title>
        <authorList>
            <person name="Gilroy R."/>
            <person name="Ravi A."/>
            <person name="Getino M."/>
            <person name="Pursley I."/>
            <person name="Horton D.L."/>
            <person name="Alikhan N.F."/>
            <person name="Baker D."/>
            <person name="Gharbi K."/>
            <person name="Hall N."/>
            <person name="Watson M."/>
            <person name="Adriaenssens E.M."/>
            <person name="Foster-Nyarko E."/>
            <person name="Jarju S."/>
            <person name="Secka A."/>
            <person name="Antonio M."/>
            <person name="Oren A."/>
            <person name="Chaudhuri R.R."/>
            <person name="La Ragione R."/>
            <person name="Hildebrand F."/>
            <person name="Pallen M.J."/>
        </authorList>
    </citation>
    <scope>NUCLEOTIDE SEQUENCE</scope>
    <source>
        <strain evidence="14">ChiHjej11B10-19426</strain>
    </source>
</reference>
<keyword evidence="6 9" id="KW-1133">Transmembrane helix</keyword>
<dbReference type="InterPro" id="IPR022813">
    <property type="entry name" value="SecD/SecF_arch_bac"/>
</dbReference>
<dbReference type="Pfam" id="PF02355">
    <property type="entry name" value="SecD_SecF_C"/>
    <property type="match status" value="2"/>
</dbReference>
<dbReference type="Pfam" id="PF21760">
    <property type="entry name" value="SecD_1st"/>
    <property type="match status" value="1"/>
</dbReference>
<dbReference type="Gene3D" id="3.30.1360.200">
    <property type="match status" value="1"/>
</dbReference>
<dbReference type="NCBIfam" id="NF009585">
    <property type="entry name" value="PRK13024.1-5"/>
    <property type="match status" value="1"/>
</dbReference>
<sequence>MQNRGAIKAFAIILAIACAYQLSFTLVARHIEKKAVRYAETYPVALQQEKEQAYLDSIKSQKVYLGFTYKQVKEREINLGLDLKGGMNVMLEISVEDVVRALSNDNQDPVFVAALEEARNEQKNSAEDYITLFERAYARLSNNAPLALIFNTQELREKISPTSTNEQVVRVLREEAESAISNSYNVLRSRIDRFGVTQPNIQQIGTSGRILVELPGVKEPERVRKLLQGTASLEFWLTYNNGEIFPLLEQADGVIRQMRDAAQVVEGAGEEVVETETEEVAVTADGAVAEEEDLLTQLESNPEASAQLATATDNADMSAQYPLFAKLSPAMDPNGQLMDGPVIGYAKSYDTAAVNSMLNTPQVRMLLPRDVKLMWGVKPIDAGETTYELYAIKANTRDGKAPLDGSAVADAKGEFAQQGSAAEVSMTMTPTGAKTWARMTADNIGQSIAIVLDGYVYSAPRVNSEIPNGRSSITGHFTIEEARDLANVLKSGKLPAPVHITQEAVVGPSLGQESINSSMISFVIAFCLVLIYMMIFYNKAGWVASVALVVNLFFLFGVLASFGAVLTLPGIAGIVLTMGMAVDANVIIYERVKEELRAGKGLSLAVSEGYKNAMSAIIDSNVTTIITGIVLFVFGTGPVQGFATTLIIGILTSLFTSIFITRLIFTGMLEKGKNIKFANKWSQNFLANTHVNFLGIRKWAYGISALLIVIATVSLFTRGLNYGVEFSGGRTFVVRFDQVISDNEVRAALEQTFMSDDVEGEAAYKSFEVKQYGSEVQMQKRITTQYKYDDNSEDATNVVEKLMYDALSPLYATPISFDEFHSTATNPYGIISADLVGPSVASDITRNSFIAVFIGLFAIGLYIIARFRRWQWGASSVIALAHDAYLTIGLFSLFYGILPFSLEVNQSFIAAILTIIGYSINDKVIIFDRIREYIGLYPKRSMYDNINNAVNSTLSRTINTSGTTFVVLLAIFLFGGEVIRGFVFALMFGIVIGTLSSIFIATPVSYDLMSKKVKEAAPAKAPRK</sequence>
<dbReference type="GO" id="GO:0043952">
    <property type="term" value="P:protein transport by the Sec complex"/>
    <property type="evidence" value="ECO:0007669"/>
    <property type="project" value="UniProtKB-UniRule"/>
</dbReference>
<evidence type="ECO:0000256" key="2">
    <source>
        <dbReference type="ARBA" id="ARBA00022448"/>
    </source>
</evidence>
<feature type="domain" description="Protein export membrane protein SecD/SecF C-terminal" evidence="11">
    <location>
        <begin position="498"/>
        <end position="668"/>
    </location>
</feature>
<evidence type="ECO:0000256" key="9">
    <source>
        <dbReference type="HAMAP-Rule" id="MF_01463"/>
    </source>
</evidence>
<dbReference type="FunFam" id="1.20.1640.10:FF:000004">
    <property type="entry name" value="Protein translocase subunit SecD"/>
    <property type="match status" value="1"/>
</dbReference>
<dbReference type="GO" id="GO:0005886">
    <property type="term" value="C:plasma membrane"/>
    <property type="evidence" value="ECO:0007669"/>
    <property type="project" value="UniProtKB-SubCell"/>
</dbReference>
<dbReference type="Pfam" id="PF07549">
    <property type="entry name" value="Sec_GG"/>
    <property type="match status" value="1"/>
</dbReference>
<evidence type="ECO:0000313" key="15">
    <source>
        <dbReference type="Proteomes" id="UP000824014"/>
    </source>
</evidence>
<dbReference type="InterPro" id="IPR005791">
    <property type="entry name" value="SecD"/>
</dbReference>
<gene>
    <name evidence="14" type="primary">secDF</name>
    <name evidence="9" type="synonym">secD</name>
    <name evidence="10" type="synonym">secF</name>
    <name evidence="14" type="ORF">H9816_02065</name>
</gene>
<dbReference type="GO" id="GO:0065002">
    <property type="term" value="P:intracellular protein transmembrane transport"/>
    <property type="evidence" value="ECO:0007669"/>
    <property type="project" value="UniProtKB-UniRule"/>
</dbReference>
<feature type="transmembrane region" description="Helical" evidence="9">
    <location>
        <begin position="518"/>
        <end position="535"/>
    </location>
</feature>
<evidence type="ECO:0000259" key="12">
    <source>
        <dbReference type="Pfam" id="PF21760"/>
    </source>
</evidence>
<dbReference type="InterPro" id="IPR055344">
    <property type="entry name" value="SecD_SecF_C_bact"/>
</dbReference>
<evidence type="ECO:0000313" key="14">
    <source>
        <dbReference type="EMBL" id="HIZ14688.1"/>
    </source>
</evidence>
<dbReference type="GO" id="GO:0006605">
    <property type="term" value="P:protein targeting"/>
    <property type="evidence" value="ECO:0007669"/>
    <property type="project" value="UniProtKB-UniRule"/>
</dbReference>
<comment type="caution">
    <text evidence="9">Lacks conserved residue(s) required for the propagation of feature annotation.</text>
</comment>
<evidence type="ECO:0000256" key="3">
    <source>
        <dbReference type="ARBA" id="ARBA00022475"/>
    </source>
</evidence>
<dbReference type="Gene3D" id="1.20.1640.10">
    <property type="entry name" value="Multidrug efflux transporter AcrB transmembrane domain"/>
    <property type="match status" value="2"/>
</dbReference>
<feature type="transmembrane region" description="Helical" evidence="9">
    <location>
        <begin position="571"/>
        <end position="592"/>
    </location>
</feature>
<dbReference type="EMBL" id="DXCC01000005">
    <property type="protein sequence ID" value="HIZ14688.1"/>
    <property type="molecule type" value="Genomic_DNA"/>
</dbReference>
<dbReference type="NCBIfam" id="TIGR00966">
    <property type="entry name" value="transloc_SecF"/>
    <property type="match status" value="1"/>
</dbReference>
<dbReference type="PANTHER" id="PTHR30081">
    <property type="entry name" value="PROTEIN-EXPORT MEMBRANE PROTEIN SEC"/>
    <property type="match status" value="1"/>
</dbReference>
<keyword evidence="7 9" id="KW-0811">Translocation</keyword>
<dbReference type="InterPro" id="IPR048631">
    <property type="entry name" value="SecD_1st"/>
</dbReference>
<evidence type="ECO:0000259" key="13">
    <source>
        <dbReference type="Pfam" id="PF22599"/>
    </source>
</evidence>
<dbReference type="InterPro" id="IPR054384">
    <property type="entry name" value="SecDF_P1_head"/>
</dbReference>
<dbReference type="InterPro" id="IPR005665">
    <property type="entry name" value="SecF_bac"/>
</dbReference>
<keyword evidence="8 9" id="KW-0472">Membrane</keyword>
<feature type="transmembrane region" description="Helical" evidence="9">
    <location>
        <begin position="613"/>
        <end position="635"/>
    </location>
</feature>
<accession>A0A9D2DD12</accession>
<dbReference type="InterPro" id="IPR048634">
    <property type="entry name" value="SecD_SecF_C"/>
</dbReference>
<proteinExistence type="inferred from homology"/>
<dbReference type="NCBIfam" id="TIGR01129">
    <property type="entry name" value="secD"/>
    <property type="match status" value="1"/>
</dbReference>
<keyword evidence="2 9" id="KW-0813">Transport</keyword>
<keyword evidence="3 9" id="KW-1003">Cell membrane</keyword>
<evidence type="ECO:0000256" key="10">
    <source>
        <dbReference type="HAMAP-Rule" id="MF_01464"/>
    </source>
</evidence>
<dbReference type="InterPro" id="IPR022646">
    <property type="entry name" value="SecD/SecF_CS"/>
</dbReference>
<feature type="transmembrane region" description="Helical" evidence="9">
    <location>
        <begin position="641"/>
        <end position="665"/>
    </location>
</feature>
<comment type="subcellular location">
    <subcellularLocation>
        <location evidence="1 9">Cell membrane</location>
        <topology evidence="1 9">Multi-pass membrane protein</topology>
    </subcellularLocation>
</comment>
<dbReference type="PRINTS" id="PR01755">
    <property type="entry name" value="SECFTRNLCASE"/>
</dbReference>
<evidence type="ECO:0000256" key="1">
    <source>
        <dbReference type="ARBA" id="ARBA00004651"/>
    </source>
</evidence>
<feature type="transmembrane region" description="Helical" evidence="9">
    <location>
        <begin position="542"/>
        <end position="565"/>
    </location>
</feature>
<evidence type="ECO:0000256" key="6">
    <source>
        <dbReference type="ARBA" id="ARBA00022989"/>
    </source>
</evidence>
<feature type="transmembrane region" description="Helical" evidence="9">
    <location>
        <begin position="982"/>
        <end position="1004"/>
    </location>
</feature>
<feature type="transmembrane region" description="Helical" evidence="9">
    <location>
        <begin position="699"/>
        <end position="717"/>
    </location>
</feature>
<organism evidence="14 15">
    <name type="scientific">Candidatus Tidjanibacter faecipullorum</name>
    <dbReference type="NCBI Taxonomy" id="2838766"/>
    <lineage>
        <taxon>Bacteria</taxon>
        <taxon>Pseudomonadati</taxon>
        <taxon>Bacteroidota</taxon>
        <taxon>Bacteroidia</taxon>
        <taxon>Bacteroidales</taxon>
        <taxon>Rikenellaceae</taxon>
        <taxon>Tidjanibacter</taxon>
    </lineage>
</organism>
<comment type="subunit">
    <text evidence="10">Forms a complex with SecD. Part of the essential Sec protein translocation apparatus which comprises SecA, SecYEG and auxiliary proteins SecDF. Other proteins may also be involved.</text>
</comment>
<evidence type="ECO:0000256" key="5">
    <source>
        <dbReference type="ARBA" id="ARBA00022927"/>
    </source>
</evidence>
<dbReference type="GO" id="GO:0015450">
    <property type="term" value="F:protein-transporting ATPase activity"/>
    <property type="evidence" value="ECO:0007669"/>
    <property type="project" value="InterPro"/>
</dbReference>
<evidence type="ECO:0000256" key="7">
    <source>
        <dbReference type="ARBA" id="ARBA00023010"/>
    </source>
</evidence>
<reference evidence="14" key="2">
    <citation type="submission" date="2021-04" db="EMBL/GenBank/DDBJ databases">
        <authorList>
            <person name="Gilroy R."/>
        </authorList>
    </citation>
    <scope>NUCLEOTIDE SEQUENCE</scope>
    <source>
        <strain evidence="14">ChiHjej11B10-19426</strain>
    </source>
</reference>
<evidence type="ECO:0000256" key="8">
    <source>
        <dbReference type="ARBA" id="ARBA00023136"/>
    </source>
</evidence>
<dbReference type="Pfam" id="PF22599">
    <property type="entry name" value="SecDF_P1_head"/>
    <property type="match status" value="1"/>
</dbReference>
<dbReference type="SUPFAM" id="SSF82866">
    <property type="entry name" value="Multidrug efflux transporter AcrB transmembrane domain"/>
    <property type="match status" value="2"/>
</dbReference>
<keyword evidence="5 9" id="KW-0653">Protein transport</keyword>
<comment type="similarity">
    <text evidence="10">Belongs to the SecD/SecF family. SecF subfamily.</text>
</comment>
<dbReference type="NCBIfam" id="TIGR00916">
    <property type="entry name" value="2A0604s01"/>
    <property type="match status" value="2"/>
</dbReference>
<dbReference type="HAMAP" id="MF_01464_B">
    <property type="entry name" value="SecF_B"/>
    <property type="match status" value="1"/>
</dbReference>
<keyword evidence="4 9" id="KW-0812">Transmembrane</keyword>
<feature type="transmembrane region" description="Helical" evidence="9">
    <location>
        <begin position="904"/>
        <end position="921"/>
    </location>
</feature>
<name>A0A9D2DD12_9BACT</name>
<dbReference type="InterPro" id="IPR022645">
    <property type="entry name" value="SecD/SecF_bac"/>
</dbReference>
<evidence type="ECO:0000256" key="4">
    <source>
        <dbReference type="ARBA" id="ARBA00022692"/>
    </source>
</evidence>
<comment type="similarity">
    <text evidence="9">Belongs to the SecD/SecF family. SecD subfamily.</text>
</comment>
<feature type="domain" description="Protein export membrane protein SecD/SecF C-terminal" evidence="11">
    <location>
        <begin position="827"/>
        <end position="1009"/>
    </location>
</feature>
<dbReference type="PANTHER" id="PTHR30081:SF1">
    <property type="entry name" value="PROTEIN TRANSLOCASE SUBUNIT SECD"/>
    <property type="match status" value="1"/>
</dbReference>
<dbReference type="Proteomes" id="UP000824014">
    <property type="component" value="Unassembled WGS sequence"/>
</dbReference>
<dbReference type="Gene3D" id="3.30.70.3220">
    <property type="match status" value="1"/>
</dbReference>
<feature type="domain" description="Protein translocase subunit SecDF P1" evidence="12">
    <location>
        <begin position="181"/>
        <end position="237"/>
    </location>
</feature>
<comment type="subunit">
    <text evidence="9">Forms a complex with SecF. Part of the essential Sec protein translocation apparatus which comprises SecA, SecYEG and auxiliary proteins SecDF. Other proteins may also be involved.</text>
</comment>
<feature type="transmembrane region" description="Helical" evidence="9">
    <location>
        <begin position="877"/>
        <end position="898"/>
    </location>
</feature>
<protein>
    <recommendedName>
        <fullName evidence="9 10">Multifunctional fusion protein</fullName>
    </recommendedName>
    <domain>
        <recommendedName>
            <fullName evidence="9">Protein translocase subunit SecD</fullName>
        </recommendedName>
    </domain>
    <domain>
        <recommendedName>
            <fullName evidence="10">Protein-export membrane protein SecF</fullName>
        </recommendedName>
    </domain>
</protein>
<dbReference type="HAMAP" id="MF_01463_B">
    <property type="entry name" value="SecD_B"/>
    <property type="match status" value="1"/>
</dbReference>
<feature type="transmembrane region" description="Helical" evidence="9">
    <location>
        <begin position="958"/>
        <end position="976"/>
    </location>
</feature>
<evidence type="ECO:0000259" key="11">
    <source>
        <dbReference type="Pfam" id="PF02355"/>
    </source>
</evidence>
<comment type="function">
    <text evidence="9">Part of the Sec protein translocase complex. Interacts with the SecYEG preprotein conducting channel. SecDF uses the proton motive force (PMF) to complete protein translocation after the ATP-dependent function of SecA.</text>
</comment>
<comment type="caution">
    <text evidence="14">The sequence shown here is derived from an EMBL/GenBank/DDBJ whole genome shotgun (WGS) entry which is preliminary data.</text>
</comment>
<feature type="transmembrane region" description="Helical" evidence="9">
    <location>
        <begin position="848"/>
        <end position="865"/>
    </location>
</feature>